<dbReference type="GO" id="GO:0009279">
    <property type="term" value="C:cell outer membrane"/>
    <property type="evidence" value="ECO:0007669"/>
    <property type="project" value="UniProtKB-SubCell"/>
</dbReference>
<comment type="function">
    <text evidence="10 12">Involved in the storage or transport of lipids necessary for membrane maintenance under stressful conditions. Displays a binding preference for lysophospholipids.</text>
</comment>
<dbReference type="SUPFAM" id="SSF50814">
    <property type="entry name" value="Lipocalins"/>
    <property type="match status" value="1"/>
</dbReference>
<dbReference type="RefSeq" id="WP_181514563.1">
    <property type="nucleotide sequence ID" value="NZ_JABFUB010000002.1"/>
</dbReference>
<dbReference type="Proteomes" id="UP000518091">
    <property type="component" value="Unassembled WGS sequence"/>
</dbReference>
<evidence type="ECO:0000256" key="7">
    <source>
        <dbReference type="ARBA" id="ARBA00023139"/>
    </source>
</evidence>
<dbReference type="GO" id="GO:0008289">
    <property type="term" value="F:lipid binding"/>
    <property type="evidence" value="ECO:0007669"/>
    <property type="project" value="UniProtKB-UniRule"/>
</dbReference>
<dbReference type="InterPro" id="IPR012674">
    <property type="entry name" value="Calycin"/>
</dbReference>
<comment type="similarity">
    <text evidence="2 12">Belongs to the calycin superfamily. Lipocalin family.</text>
</comment>
<accession>A0A7W0AE86</accession>
<organism evidence="15 17">
    <name type="scientific">Billgrantia kenyensis</name>
    <dbReference type="NCBI Taxonomy" id="321266"/>
    <lineage>
        <taxon>Bacteria</taxon>
        <taxon>Pseudomonadati</taxon>
        <taxon>Pseudomonadota</taxon>
        <taxon>Gammaproteobacteria</taxon>
        <taxon>Oceanospirillales</taxon>
        <taxon>Halomonadaceae</taxon>
        <taxon>Billgrantia</taxon>
    </lineage>
</organism>
<evidence type="ECO:0000313" key="17">
    <source>
        <dbReference type="Proteomes" id="UP000518091"/>
    </source>
</evidence>
<dbReference type="InterPro" id="IPR047202">
    <property type="entry name" value="Lipocalin_Blc-like_dom"/>
</dbReference>
<dbReference type="Proteomes" id="UP000814353">
    <property type="component" value="Unassembled WGS sequence"/>
</dbReference>
<comment type="subunit">
    <text evidence="3 12">Homodimer.</text>
</comment>
<dbReference type="CDD" id="cd19438">
    <property type="entry name" value="lipocalin_Blc-like"/>
    <property type="match status" value="1"/>
</dbReference>
<dbReference type="Gene3D" id="2.40.128.20">
    <property type="match status" value="1"/>
</dbReference>
<feature type="domain" description="Lipocalin/cytosolic fatty-acid binding" evidence="14">
    <location>
        <begin position="35"/>
        <end position="173"/>
    </location>
</feature>
<evidence type="ECO:0000256" key="4">
    <source>
        <dbReference type="ARBA" id="ARBA00022729"/>
    </source>
</evidence>
<dbReference type="PANTHER" id="PTHR10612:SF34">
    <property type="entry name" value="APOLIPOPROTEIN D"/>
    <property type="match status" value="1"/>
</dbReference>
<sequence>MPLWPDRIVPLLLTATLLGGCTGTPKGTQPVTGFELERYLGEWYEIARFDHSFERGLDCVTADYSLREDGGVRVINRGVNLAAGEVDQAEGRAYFVREEDVAHLKVSFFGPFFGGYNVLVLDDDYRWALVSGPTRDYLWILARDPELDPEVHRELVEQADRMAFPVEEFIEVDQGERCEPWRQ</sequence>
<proteinExistence type="inferred from homology"/>
<evidence type="ECO:0000259" key="14">
    <source>
        <dbReference type="Pfam" id="PF08212"/>
    </source>
</evidence>
<keyword evidence="7 13" id="KW-0564">Palmitate</keyword>
<evidence type="ECO:0000313" key="15">
    <source>
        <dbReference type="EMBL" id="MBA2779081.1"/>
    </source>
</evidence>
<evidence type="ECO:0000256" key="3">
    <source>
        <dbReference type="ARBA" id="ARBA00011738"/>
    </source>
</evidence>
<dbReference type="InterPro" id="IPR000566">
    <property type="entry name" value="Lipocln_cytosolic_FA-bd_dom"/>
</dbReference>
<evidence type="ECO:0000256" key="13">
    <source>
        <dbReference type="PIRSR" id="PIRSR036893-52"/>
    </source>
</evidence>
<evidence type="ECO:0000256" key="12">
    <source>
        <dbReference type="PIRNR" id="PIRNR036893"/>
    </source>
</evidence>
<gene>
    <name evidence="15" type="ORF">H1D44_09230</name>
    <name evidence="16" type="ORF">HOP48_02965</name>
</gene>
<dbReference type="GO" id="GO:0006950">
    <property type="term" value="P:response to stress"/>
    <property type="evidence" value="ECO:0007669"/>
    <property type="project" value="UniProtKB-ARBA"/>
</dbReference>
<reference evidence="15 17" key="2">
    <citation type="submission" date="2020-07" db="EMBL/GenBank/DDBJ databases">
        <title>Identification of Halomonas strains.</title>
        <authorList>
            <person name="Xiao Z."/>
            <person name="Shen J."/>
        </authorList>
    </citation>
    <scope>NUCLEOTIDE SEQUENCE [LARGE SCALE GENOMIC DNA]</scope>
    <source>
        <strain evidence="15 17">DSM 17331</strain>
    </source>
</reference>
<keyword evidence="8 12" id="KW-0998">Cell outer membrane</keyword>
<dbReference type="PROSITE" id="PS00213">
    <property type="entry name" value="LIPOCALIN"/>
    <property type="match status" value="1"/>
</dbReference>
<dbReference type="PANTHER" id="PTHR10612">
    <property type="entry name" value="APOLIPOPROTEIN D"/>
    <property type="match status" value="1"/>
</dbReference>
<evidence type="ECO:0000313" key="16">
    <source>
        <dbReference type="EMBL" id="MCG6660508.1"/>
    </source>
</evidence>
<name>A0A7W0AE86_9GAMM</name>
<keyword evidence="5 12" id="KW-0446">Lipid-binding</keyword>
<keyword evidence="18" id="KW-1185">Reference proteome</keyword>
<keyword evidence="4" id="KW-0732">Signal</keyword>
<evidence type="ECO:0000256" key="5">
    <source>
        <dbReference type="ARBA" id="ARBA00023121"/>
    </source>
</evidence>
<dbReference type="Pfam" id="PF08212">
    <property type="entry name" value="Lipocalin_2"/>
    <property type="match status" value="1"/>
</dbReference>
<evidence type="ECO:0000313" key="18">
    <source>
        <dbReference type="Proteomes" id="UP000814353"/>
    </source>
</evidence>
<dbReference type="InterPro" id="IPR022272">
    <property type="entry name" value="Lipocalin_CS"/>
</dbReference>
<dbReference type="AlphaFoldDB" id="A0A7W0AE86"/>
<evidence type="ECO:0000256" key="6">
    <source>
        <dbReference type="ARBA" id="ARBA00023136"/>
    </source>
</evidence>
<keyword evidence="6 12" id="KW-0472">Membrane</keyword>
<evidence type="ECO:0000256" key="9">
    <source>
        <dbReference type="ARBA" id="ARBA00023288"/>
    </source>
</evidence>
<dbReference type="FunFam" id="2.40.128.20:FF:000002">
    <property type="entry name" value="Outer membrane lipoprotein Blc"/>
    <property type="match status" value="1"/>
</dbReference>
<reference evidence="16 18" key="1">
    <citation type="submission" date="2020-05" db="EMBL/GenBank/DDBJ databases">
        <title>Comparative genomic analysis of denitrifying bacteria from Halomonas genus.</title>
        <authorList>
            <person name="Wang L."/>
            <person name="Shao Z."/>
        </authorList>
    </citation>
    <scope>NUCLEOTIDE SEQUENCE [LARGE SCALE GENOMIC DNA]</scope>
    <source>
        <strain evidence="16 18">DSM 17331</strain>
    </source>
</reference>
<comment type="caution">
    <text evidence="15">The sequence shown here is derived from an EMBL/GenBank/DDBJ whole genome shotgun (WGS) entry which is preliminary data.</text>
</comment>
<comment type="subcellular location">
    <subcellularLocation>
        <location evidence="1">Cell outer membrane</location>
        <topology evidence="1">Lipid-anchor</topology>
    </subcellularLocation>
</comment>
<dbReference type="PRINTS" id="PR01171">
    <property type="entry name" value="BCTLIPOCALIN"/>
</dbReference>
<dbReference type="PROSITE" id="PS51257">
    <property type="entry name" value="PROKAR_LIPOPROTEIN"/>
    <property type="match status" value="1"/>
</dbReference>
<evidence type="ECO:0000256" key="11">
    <source>
        <dbReference type="ARBA" id="ARBA00071217"/>
    </source>
</evidence>
<protein>
    <recommendedName>
        <fullName evidence="11 12">Outer membrane lipoprotein Blc</fullName>
    </recommendedName>
</protein>
<dbReference type="EMBL" id="JABFUB010000002">
    <property type="protein sequence ID" value="MCG6660508.1"/>
    <property type="molecule type" value="Genomic_DNA"/>
</dbReference>
<dbReference type="EMBL" id="JACEFT010000009">
    <property type="protein sequence ID" value="MBA2779081.1"/>
    <property type="molecule type" value="Genomic_DNA"/>
</dbReference>
<dbReference type="InterPro" id="IPR022271">
    <property type="entry name" value="Lipocalin_ApoD"/>
</dbReference>
<dbReference type="PIRSF" id="PIRSF036893">
    <property type="entry name" value="Lipocalin_ApoD"/>
    <property type="match status" value="1"/>
</dbReference>
<evidence type="ECO:0000256" key="8">
    <source>
        <dbReference type="ARBA" id="ARBA00023237"/>
    </source>
</evidence>
<feature type="lipid moiety-binding region" description="N-palmitoyl cysteine" evidence="13">
    <location>
        <position position="21"/>
    </location>
</feature>
<evidence type="ECO:0000256" key="10">
    <source>
        <dbReference type="ARBA" id="ARBA00057024"/>
    </source>
</evidence>
<feature type="lipid moiety-binding region" description="S-diacylglycerol cysteine" evidence="13">
    <location>
        <position position="21"/>
    </location>
</feature>
<evidence type="ECO:0000256" key="1">
    <source>
        <dbReference type="ARBA" id="ARBA00004459"/>
    </source>
</evidence>
<dbReference type="InterPro" id="IPR002446">
    <property type="entry name" value="Lipocalin_bac"/>
</dbReference>
<keyword evidence="9 12" id="KW-0449">Lipoprotein</keyword>
<evidence type="ECO:0000256" key="2">
    <source>
        <dbReference type="ARBA" id="ARBA00006889"/>
    </source>
</evidence>